<proteinExistence type="predicted"/>
<sequence>MRRCVPFASEGAIVSDRNGNNRRFFTRDGTRGSRRIVPGRIDDSINYAERRLTNGSWRYRFYGVAFRADGGWNSNSNNVSINICVAEASSHSLSSENRANKSIQ</sequence>
<name>A0A834HR23_RHYFE</name>
<accession>A0A834HR23</accession>
<evidence type="ECO:0000313" key="2">
    <source>
        <dbReference type="Proteomes" id="UP000625711"/>
    </source>
</evidence>
<reference evidence="1" key="1">
    <citation type="submission" date="2020-08" db="EMBL/GenBank/DDBJ databases">
        <title>Genome sequencing and assembly of the red palm weevil Rhynchophorus ferrugineus.</title>
        <authorList>
            <person name="Dias G.B."/>
            <person name="Bergman C.M."/>
            <person name="Manee M."/>
        </authorList>
    </citation>
    <scope>NUCLEOTIDE SEQUENCE</scope>
    <source>
        <strain evidence="1">AA-2017</strain>
        <tissue evidence="1">Whole larva</tissue>
    </source>
</reference>
<dbReference type="EMBL" id="JAACXV010017905">
    <property type="protein sequence ID" value="KAF7264231.1"/>
    <property type="molecule type" value="Genomic_DNA"/>
</dbReference>
<comment type="caution">
    <text evidence="1">The sequence shown here is derived from an EMBL/GenBank/DDBJ whole genome shotgun (WGS) entry which is preliminary data.</text>
</comment>
<protein>
    <submittedName>
        <fullName evidence="1">Uncharacterized protein</fullName>
    </submittedName>
</protein>
<organism evidence="1 2">
    <name type="scientific">Rhynchophorus ferrugineus</name>
    <name type="common">Red palm weevil</name>
    <name type="synonym">Curculio ferrugineus</name>
    <dbReference type="NCBI Taxonomy" id="354439"/>
    <lineage>
        <taxon>Eukaryota</taxon>
        <taxon>Metazoa</taxon>
        <taxon>Ecdysozoa</taxon>
        <taxon>Arthropoda</taxon>
        <taxon>Hexapoda</taxon>
        <taxon>Insecta</taxon>
        <taxon>Pterygota</taxon>
        <taxon>Neoptera</taxon>
        <taxon>Endopterygota</taxon>
        <taxon>Coleoptera</taxon>
        <taxon>Polyphaga</taxon>
        <taxon>Cucujiformia</taxon>
        <taxon>Curculionidae</taxon>
        <taxon>Dryophthorinae</taxon>
        <taxon>Rhynchophorus</taxon>
    </lineage>
</organism>
<dbReference type="Proteomes" id="UP000625711">
    <property type="component" value="Unassembled WGS sequence"/>
</dbReference>
<evidence type="ECO:0000313" key="1">
    <source>
        <dbReference type="EMBL" id="KAF7264231.1"/>
    </source>
</evidence>
<dbReference type="AlphaFoldDB" id="A0A834HR23"/>
<gene>
    <name evidence="1" type="ORF">GWI33_000446</name>
</gene>
<keyword evidence="2" id="KW-1185">Reference proteome</keyword>